<feature type="domain" description="N-end rule aminoacyl transferase C-terminal" evidence="6">
    <location>
        <begin position="108"/>
        <end position="230"/>
    </location>
</feature>
<dbReference type="PIRSF" id="PIRSF037208">
    <property type="entry name" value="ATE_pro_prd"/>
    <property type="match status" value="1"/>
</dbReference>
<dbReference type="PANTHER" id="PTHR21367">
    <property type="entry name" value="ARGININE-TRNA-PROTEIN TRANSFERASE 1"/>
    <property type="match status" value="1"/>
</dbReference>
<accession>A0ABV7VIM1</accession>
<feature type="domain" description="N-end aminoacyl transferase N-terminal" evidence="5">
    <location>
        <begin position="19"/>
        <end position="88"/>
    </location>
</feature>
<evidence type="ECO:0000256" key="4">
    <source>
        <dbReference type="HAMAP-Rule" id="MF_00689"/>
    </source>
</evidence>
<comment type="function">
    <text evidence="4">Functions in the N-end rule pathway of protein degradation where it conjugates Leu from its aminoacyl-tRNA to the N-termini of proteins containing an N-terminal aspartate or glutamate.</text>
</comment>
<dbReference type="EMBL" id="JBHRYJ010000004">
    <property type="protein sequence ID" value="MFC3677339.1"/>
    <property type="molecule type" value="Genomic_DNA"/>
</dbReference>
<gene>
    <name evidence="4" type="primary">bpt</name>
    <name evidence="7" type="ORF">ACFOOQ_17430</name>
</gene>
<reference evidence="8" key="1">
    <citation type="journal article" date="2019" name="Int. J. Syst. Evol. Microbiol.">
        <title>The Global Catalogue of Microorganisms (GCM) 10K type strain sequencing project: providing services to taxonomists for standard genome sequencing and annotation.</title>
        <authorList>
            <consortium name="The Broad Institute Genomics Platform"/>
            <consortium name="The Broad Institute Genome Sequencing Center for Infectious Disease"/>
            <person name="Wu L."/>
            <person name="Ma J."/>
        </authorList>
    </citation>
    <scope>NUCLEOTIDE SEQUENCE [LARGE SCALE GENOMIC DNA]</scope>
    <source>
        <strain evidence="8">KCTC 42182</strain>
    </source>
</reference>
<dbReference type="HAMAP" id="MF_00689">
    <property type="entry name" value="Bpt"/>
    <property type="match status" value="1"/>
</dbReference>
<dbReference type="InterPro" id="IPR030700">
    <property type="entry name" value="N-end_Aminoacyl_Trfase"/>
</dbReference>
<dbReference type="GO" id="GO:0004057">
    <property type="term" value="F:arginyl-tRNA--protein transferase activity"/>
    <property type="evidence" value="ECO:0007669"/>
    <property type="project" value="UniProtKB-EC"/>
</dbReference>
<dbReference type="EC" id="2.3.2.29" evidence="4"/>
<evidence type="ECO:0000256" key="2">
    <source>
        <dbReference type="ARBA" id="ARBA00022679"/>
    </source>
</evidence>
<dbReference type="PANTHER" id="PTHR21367:SF1">
    <property type="entry name" value="ARGINYL-TRNA--PROTEIN TRANSFERASE 1"/>
    <property type="match status" value="1"/>
</dbReference>
<keyword evidence="3 4" id="KW-0012">Acyltransferase</keyword>
<dbReference type="NCBIfam" id="NF002342">
    <property type="entry name" value="PRK01305.1-3"/>
    <property type="match status" value="1"/>
</dbReference>
<dbReference type="NCBIfam" id="NF002343">
    <property type="entry name" value="PRK01305.1-4"/>
    <property type="match status" value="1"/>
</dbReference>
<evidence type="ECO:0000259" key="5">
    <source>
        <dbReference type="Pfam" id="PF04376"/>
    </source>
</evidence>
<evidence type="ECO:0000313" key="8">
    <source>
        <dbReference type="Proteomes" id="UP001595711"/>
    </source>
</evidence>
<dbReference type="InterPro" id="IPR007471">
    <property type="entry name" value="N-end_Aminoacyl_Trfase_N"/>
</dbReference>
<dbReference type="InterPro" id="IPR016181">
    <property type="entry name" value="Acyl_CoA_acyltransferase"/>
</dbReference>
<keyword evidence="8" id="KW-1185">Reference proteome</keyword>
<organism evidence="7 8">
    <name type="scientific">Ferrovibrio xuzhouensis</name>
    <dbReference type="NCBI Taxonomy" id="1576914"/>
    <lineage>
        <taxon>Bacteria</taxon>
        <taxon>Pseudomonadati</taxon>
        <taxon>Pseudomonadota</taxon>
        <taxon>Alphaproteobacteria</taxon>
        <taxon>Rhodospirillales</taxon>
        <taxon>Rhodospirillaceae</taxon>
        <taxon>Ferrovibrio</taxon>
    </lineage>
</organism>
<comment type="subcellular location">
    <subcellularLocation>
        <location evidence="4">Cytoplasm</location>
    </subcellularLocation>
</comment>
<dbReference type="SUPFAM" id="SSF55729">
    <property type="entry name" value="Acyl-CoA N-acyltransferases (Nat)"/>
    <property type="match status" value="1"/>
</dbReference>
<dbReference type="InterPro" id="IPR017138">
    <property type="entry name" value="Asp_Glu_LeuTrfase"/>
</dbReference>
<name>A0ABV7VIM1_9PROT</name>
<evidence type="ECO:0000256" key="3">
    <source>
        <dbReference type="ARBA" id="ARBA00023315"/>
    </source>
</evidence>
<dbReference type="InterPro" id="IPR007472">
    <property type="entry name" value="N-end_Aminoacyl_Trfase_C"/>
</dbReference>
<proteinExistence type="inferred from homology"/>
<dbReference type="Pfam" id="PF04377">
    <property type="entry name" value="ATE_C"/>
    <property type="match status" value="1"/>
</dbReference>
<dbReference type="NCBIfam" id="NF002341">
    <property type="entry name" value="PRK01305.1-1"/>
    <property type="match status" value="1"/>
</dbReference>
<dbReference type="Pfam" id="PF04376">
    <property type="entry name" value="ATE_N"/>
    <property type="match status" value="1"/>
</dbReference>
<comment type="catalytic activity">
    <reaction evidence="4">
        <text>N-terminal L-aspartyl-[protein] + L-leucyl-tRNA(Leu) = N-terminal L-leucyl-L-aspartyl-[protein] + tRNA(Leu) + H(+)</text>
        <dbReference type="Rhea" id="RHEA:50420"/>
        <dbReference type="Rhea" id="RHEA-COMP:9613"/>
        <dbReference type="Rhea" id="RHEA-COMP:9622"/>
        <dbReference type="Rhea" id="RHEA-COMP:12669"/>
        <dbReference type="Rhea" id="RHEA-COMP:12674"/>
        <dbReference type="ChEBI" id="CHEBI:15378"/>
        <dbReference type="ChEBI" id="CHEBI:64720"/>
        <dbReference type="ChEBI" id="CHEBI:78442"/>
        <dbReference type="ChEBI" id="CHEBI:78494"/>
        <dbReference type="ChEBI" id="CHEBI:133042"/>
        <dbReference type="EC" id="2.3.2.29"/>
    </reaction>
</comment>
<comment type="similarity">
    <text evidence="4">Belongs to the R-transferase family. Bpt subfamily.</text>
</comment>
<evidence type="ECO:0000259" key="6">
    <source>
        <dbReference type="Pfam" id="PF04377"/>
    </source>
</evidence>
<sequence length="238" mass="27415">MKHRLQIPLRHFFATPPTPCPYLPGRLERKVVTLLAGDDPDGLHNALSQAGFRRSQDLAYRPACEQCNACVPVRVPVTDFQPDRAQRRIWRNNSEILSRHLPAYATREHFQVFRRYVTARHEGGGMADMEFADYRAMVEDSPVRSSLTEFRCPDGRLFGVCLTDEMSDGVSLVYSFFDPDFEALSPGNFIILWHIRNAVETGLPYVYLGYWIAESRKMAYKSRYQPLEALAPEGWRRL</sequence>
<comment type="caution">
    <text evidence="7">The sequence shown here is derived from an EMBL/GenBank/DDBJ whole genome shotgun (WGS) entry which is preliminary data.</text>
</comment>
<dbReference type="RefSeq" id="WP_379728878.1">
    <property type="nucleotide sequence ID" value="NZ_JBHRYJ010000004.1"/>
</dbReference>
<dbReference type="NCBIfam" id="NF002346">
    <property type="entry name" value="PRK01305.2-3"/>
    <property type="match status" value="1"/>
</dbReference>
<keyword evidence="2 4" id="KW-0808">Transferase</keyword>
<keyword evidence="1 4" id="KW-0963">Cytoplasm</keyword>
<evidence type="ECO:0000313" key="7">
    <source>
        <dbReference type="EMBL" id="MFC3677339.1"/>
    </source>
</evidence>
<dbReference type="Proteomes" id="UP001595711">
    <property type="component" value="Unassembled WGS sequence"/>
</dbReference>
<protein>
    <recommendedName>
        <fullName evidence="4">Aspartate/glutamate leucyltransferase</fullName>
        <ecNumber evidence="4">2.3.2.29</ecNumber>
    </recommendedName>
</protein>
<evidence type="ECO:0000256" key="1">
    <source>
        <dbReference type="ARBA" id="ARBA00022490"/>
    </source>
</evidence>
<comment type="catalytic activity">
    <reaction evidence="4">
        <text>N-terminal L-glutamyl-[protein] + L-leucyl-tRNA(Leu) = N-terminal L-leucyl-L-glutamyl-[protein] + tRNA(Leu) + H(+)</text>
        <dbReference type="Rhea" id="RHEA:50412"/>
        <dbReference type="Rhea" id="RHEA-COMP:9613"/>
        <dbReference type="Rhea" id="RHEA-COMP:9622"/>
        <dbReference type="Rhea" id="RHEA-COMP:12664"/>
        <dbReference type="Rhea" id="RHEA-COMP:12668"/>
        <dbReference type="ChEBI" id="CHEBI:15378"/>
        <dbReference type="ChEBI" id="CHEBI:64721"/>
        <dbReference type="ChEBI" id="CHEBI:78442"/>
        <dbReference type="ChEBI" id="CHEBI:78494"/>
        <dbReference type="ChEBI" id="CHEBI:133041"/>
        <dbReference type="EC" id="2.3.2.29"/>
    </reaction>
</comment>